<comment type="caution">
    <text evidence="2">The sequence shown here is derived from an EMBL/GenBank/DDBJ whole genome shotgun (WGS) entry which is preliminary data.</text>
</comment>
<sequence>MSTQATATDRLRRSVSSTTGAAAQPARFDAVRASAAPVGACTVMIEDRVLYRECVGAALQAMDPGHRFQVFDSVGAWAQSAEARRTALLILWMSASDQPTAVDGVFAGRLKQVLAAPAPPPVAVMSDLDRPDCVAHAIDSGARAFLPTSMGVDVAAKVLAIVRAGGSFIPASALAAMAPAGDGPARRAAELASLLSPRQLAIARAIRRGGSNKAIAYDLAMSESTVKVNVKAMMRKLNARNRTELALATRALDAAG</sequence>
<dbReference type="AlphaFoldDB" id="A0A916TZ62"/>
<dbReference type="CDD" id="cd06170">
    <property type="entry name" value="LuxR_C_like"/>
    <property type="match status" value="1"/>
</dbReference>
<feature type="domain" description="HTH luxR-type" evidence="1">
    <location>
        <begin position="188"/>
        <end position="253"/>
    </location>
</feature>
<dbReference type="RefSeq" id="WP_188608005.1">
    <property type="nucleotide sequence ID" value="NZ_BMGG01000002.1"/>
</dbReference>
<proteinExistence type="predicted"/>
<dbReference type="PANTHER" id="PTHR45566:SF1">
    <property type="entry name" value="HTH-TYPE TRANSCRIPTIONAL REGULATOR YHJB-RELATED"/>
    <property type="match status" value="1"/>
</dbReference>
<organism evidence="2 3">
    <name type="scientific">Chelatococcus reniformis</name>
    <dbReference type="NCBI Taxonomy" id="1494448"/>
    <lineage>
        <taxon>Bacteria</taxon>
        <taxon>Pseudomonadati</taxon>
        <taxon>Pseudomonadota</taxon>
        <taxon>Alphaproteobacteria</taxon>
        <taxon>Hyphomicrobiales</taxon>
        <taxon>Chelatococcaceae</taxon>
        <taxon>Chelatococcus</taxon>
    </lineage>
</organism>
<reference evidence="2" key="2">
    <citation type="submission" date="2020-09" db="EMBL/GenBank/DDBJ databases">
        <authorList>
            <person name="Sun Q."/>
            <person name="Zhou Y."/>
        </authorList>
    </citation>
    <scope>NUCLEOTIDE SEQUENCE</scope>
    <source>
        <strain evidence="2">CGMCC 1.12919</strain>
    </source>
</reference>
<dbReference type="InterPro" id="IPR016032">
    <property type="entry name" value="Sig_transdc_resp-reg_C-effctor"/>
</dbReference>
<dbReference type="EMBL" id="BMGG01000002">
    <property type="protein sequence ID" value="GGC52490.1"/>
    <property type="molecule type" value="Genomic_DNA"/>
</dbReference>
<dbReference type="PROSITE" id="PS00622">
    <property type="entry name" value="HTH_LUXR_1"/>
    <property type="match status" value="1"/>
</dbReference>
<dbReference type="SUPFAM" id="SSF46894">
    <property type="entry name" value="C-terminal effector domain of the bipartite response regulators"/>
    <property type="match status" value="1"/>
</dbReference>
<gene>
    <name evidence="2" type="ORF">GCM10010994_09430</name>
</gene>
<accession>A0A916TZ62</accession>
<evidence type="ECO:0000313" key="3">
    <source>
        <dbReference type="Proteomes" id="UP000637002"/>
    </source>
</evidence>
<keyword evidence="3" id="KW-1185">Reference proteome</keyword>
<dbReference type="PANTHER" id="PTHR45566">
    <property type="entry name" value="HTH-TYPE TRANSCRIPTIONAL REGULATOR YHJB-RELATED"/>
    <property type="match status" value="1"/>
</dbReference>
<dbReference type="InterPro" id="IPR000792">
    <property type="entry name" value="Tscrpt_reg_LuxR_C"/>
</dbReference>
<evidence type="ECO:0000259" key="1">
    <source>
        <dbReference type="PROSITE" id="PS50043"/>
    </source>
</evidence>
<evidence type="ECO:0000313" key="2">
    <source>
        <dbReference type="EMBL" id="GGC52490.1"/>
    </source>
</evidence>
<reference evidence="2" key="1">
    <citation type="journal article" date="2014" name="Int. J. Syst. Evol. Microbiol.">
        <title>Complete genome sequence of Corynebacterium casei LMG S-19264T (=DSM 44701T), isolated from a smear-ripened cheese.</title>
        <authorList>
            <consortium name="US DOE Joint Genome Institute (JGI-PGF)"/>
            <person name="Walter F."/>
            <person name="Albersmeier A."/>
            <person name="Kalinowski J."/>
            <person name="Ruckert C."/>
        </authorList>
    </citation>
    <scope>NUCLEOTIDE SEQUENCE</scope>
    <source>
        <strain evidence="2">CGMCC 1.12919</strain>
    </source>
</reference>
<dbReference type="GO" id="GO:0003677">
    <property type="term" value="F:DNA binding"/>
    <property type="evidence" value="ECO:0007669"/>
    <property type="project" value="InterPro"/>
</dbReference>
<dbReference type="PRINTS" id="PR00038">
    <property type="entry name" value="HTHLUXR"/>
</dbReference>
<dbReference type="SMART" id="SM00421">
    <property type="entry name" value="HTH_LUXR"/>
    <property type="match status" value="1"/>
</dbReference>
<dbReference type="Gene3D" id="3.40.50.2300">
    <property type="match status" value="1"/>
</dbReference>
<dbReference type="GO" id="GO:0006355">
    <property type="term" value="P:regulation of DNA-templated transcription"/>
    <property type="evidence" value="ECO:0007669"/>
    <property type="project" value="InterPro"/>
</dbReference>
<dbReference type="Pfam" id="PF00196">
    <property type="entry name" value="GerE"/>
    <property type="match status" value="1"/>
</dbReference>
<dbReference type="InterPro" id="IPR051015">
    <property type="entry name" value="EvgA-like"/>
</dbReference>
<dbReference type="PROSITE" id="PS50043">
    <property type="entry name" value="HTH_LUXR_2"/>
    <property type="match status" value="1"/>
</dbReference>
<dbReference type="Proteomes" id="UP000637002">
    <property type="component" value="Unassembled WGS sequence"/>
</dbReference>
<name>A0A916TZ62_9HYPH</name>
<protein>
    <recommendedName>
        <fullName evidence="1">HTH luxR-type domain-containing protein</fullName>
    </recommendedName>
</protein>